<accession>A0A9D2T2V1</accession>
<reference evidence="14" key="2">
    <citation type="submission" date="2021-04" db="EMBL/GenBank/DDBJ databases">
        <authorList>
            <person name="Gilroy R."/>
        </authorList>
    </citation>
    <scope>NUCLEOTIDE SEQUENCE</scope>
    <source>
        <strain evidence="14">CHK165-2605</strain>
    </source>
</reference>
<evidence type="ECO:0000256" key="5">
    <source>
        <dbReference type="ARBA" id="ARBA00022519"/>
    </source>
</evidence>
<comment type="subcellular location">
    <subcellularLocation>
        <location evidence="1">Cell membrane</location>
        <topology evidence="1">Multi-pass membrane protein</topology>
    </subcellularLocation>
</comment>
<feature type="transmembrane region" description="Helical" evidence="12">
    <location>
        <begin position="68"/>
        <end position="89"/>
    </location>
</feature>
<reference evidence="14" key="1">
    <citation type="journal article" date="2021" name="PeerJ">
        <title>Extensive microbial diversity within the chicken gut microbiome revealed by metagenomics and culture.</title>
        <authorList>
            <person name="Gilroy R."/>
            <person name="Ravi A."/>
            <person name="Getino M."/>
            <person name="Pursley I."/>
            <person name="Horton D.L."/>
            <person name="Alikhan N.F."/>
            <person name="Baker D."/>
            <person name="Gharbi K."/>
            <person name="Hall N."/>
            <person name="Watson M."/>
            <person name="Adriaenssens E.M."/>
            <person name="Foster-Nyarko E."/>
            <person name="Jarju S."/>
            <person name="Secka A."/>
            <person name="Antonio M."/>
            <person name="Oren A."/>
            <person name="Chaudhuri R.R."/>
            <person name="La Ragione R."/>
            <person name="Hildebrand F."/>
            <person name="Pallen M.J."/>
        </authorList>
    </citation>
    <scope>NUCLEOTIDE SEQUENCE</scope>
    <source>
        <strain evidence="14">CHK165-2605</strain>
    </source>
</reference>
<dbReference type="InterPro" id="IPR037185">
    <property type="entry name" value="EmrE-like"/>
</dbReference>
<keyword evidence="3" id="KW-1003">Cell membrane</keyword>
<gene>
    <name evidence="14" type="ORF">H9756_12425</name>
</gene>
<dbReference type="SUPFAM" id="SSF103481">
    <property type="entry name" value="Multidrug resistance efflux transporter EmrE"/>
    <property type="match status" value="1"/>
</dbReference>
<proteinExistence type="inferred from homology"/>
<evidence type="ECO:0000313" key="14">
    <source>
        <dbReference type="EMBL" id="HJC44457.1"/>
    </source>
</evidence>
<dbReference type="Pfam" id="PF00892">
    <property type="entry name" value="EamA"/>
    <property type="match status" value="1"/>
</dbReference>
<dbReference type="GO" id="GO:0022857">
    <property type="term" value="F:transmembrane transporter activity"/>
    <property type="evidence" value="ECO:0007669"/>
    <property type="project" value="InterPro"/>
</dbReference>
<keyword evidence="6" id="KW-0441">Lipid A biosynthesis</keyword>
<keyword evidence="9 12" id="KW-1133">Transmembrane helix</keyword>
<keyword evidence="10" id="KW-0443">Lipid metabolism</keyword>
<dbReference type="PANTHER" id="PTHR30561:SF9">
    <property type="entry name" value="4-AMINO-4-DEOXY-L-ARABINOSE-PHOSPHOUNDECAPRENOL FLIPPASE SUBUNIT ARNF-RELATED"/>
    <property type="match status" value="1"/>
</dbReference>
<name>A0A9D2T2V1_9FIRM</name>
<protein>
    <submittedName>
        <fullName evidence="14">EamA family transporter</fullName>
    </submittedName>
</protein>
<sequence length="120" mass="13428">MNNIGYVLLFLISVFVSSCSQIALKKSANQKHENKIREIVNPLVLGAYACFFGASLLTVLAYRGVDLSWGPVLETTSYIYIMILSVVFLKEKVSKKKVFGNIIIIIGIVIYAFGDKITWF</sequence>
<feature type="transmembrane region" description="Helical" evidence="12">
    <location>
        <begin position="98"/>
        <end position="114"/>
    </location>
</feature>
<evidence type="ECO:0000256" key="11">
    <source>
        <dbReference type="ARBA" id="ARBA00023136"/>
    </source>
</evidence>
<evidence type="ECO:0000256" key="10">
    <source>
        <dbReference type="ARBA" id="ARBA00023098"/>
    </source>
</evidence>
<evidence type="ECO:0000256" key="1">
    <source>
        <dbReference type="ARBA" id="ARBA00004651"/>
    </source>
</evidence>
<evidence type="ECO:0000256" key="4">
    <source>
        <dbReference type="ARBA" id="ARBA00022516"/>
    </source>
</evidence>
<evidence type="ECO:0000256" key="6">
    <source>
        <dbReference type="ARBA" id="ARBA00022556"/>
    </source>
</evidence>
<feature type="transmembrane region" description="Helical" evidence="12">
    <location>
        <begin position="45"/>
        <end position="62"/>
    </location>
</feature>
<comment type="similarity">
    <text evidence="2">Belongs to the EamA transporter family.</text>
</comment>
<dbReference type="Gene3D" id="1.10.3730.20">
    <property type="match status" value="1"/>
</dbReference>
<dbReference type="InterPro" id="IPR000390">
    <property type="entry name" value="Small_drug/metabolite_transptr"/>
</dbReference>
<comment type="caution">
    <text evidence="14">The sequence shown here is derived from an EMBL/GenBank/DDBJ whole genome shotgun (WGS) entry which is preliminary data.</text>
</comment>
<evidence type="ECO:0000259" key="13">
    <source>
        <dbReference type="Pfam" id="PF00892"/>
    </source>
</evidence>
<feature type="domain" description="EamA" evidence="13">
    <location>
        <begin position="12"/>
        <end position="111"/>
    </location>
</feature>
<keyword evidence="5" id="KW-0997">Cell inner membrane</keyword>
<dbReference type="GO" id="GO:0009103">
    <property type="term" value="P:lipopolysaccharide biosynthetic process"/>
    <property type="evidence" value="ECO:0007669"/>
    <property type="project" value="UniProtKB-KW"/>
</dbReference>
<dbReference type="AlphaFoldDB" id="A0A9D2T2V1"/>
<dbReference type="InterPro" id="IPR000620">
    <property type="entry name" value="EamA_dom"/>
</dbReference>
<evidence type="ECO:0000256" key="3">
    <source>
        <dbReference type="ARBA" id="ARBA00022475"/>
    </source>
</evidence>
<evidence type="ECO:0000256" key="7">
    <source>
        <dbReference type="ARBA" id="ARBA00022692"/>
    </source>
</evidence>
<keyword evidence="11 12" id="KW-0472">Membrane</keyword>
<dbReference type="GO" id="GO:0005886">
    <property type="term" value="C:plasma membrane"/>
    <property type="evidence" value="ECO:0007669"/>
    <property type="project" value="UniProtKB-SubCell"/>
</dbReference>
<dbReference type="Proteomes" id="UP000823895">
    <property type="component" value="Unassembled WGS sequence"/>
</dbReference>
<keyword evidence="7 12" id="KW-0812">Transmembrane</keyword>
<feature type="transmembrane region" description="Helical" evidence="12">
    <location>
        <begin position="6"/>
        <end position="24"/>
    </location>
</feature>
<keyword evidence="4" id="KW-0444">Lipid biosynthesis</keyword>
<evidence type="ECO:0000313" key="15">
    <source>
        <dbReference type="Proteomes" id="UP000823895"/>
    </source>
</evidence>
<organism evidence="14 15">
    <name type="scientific">Candidatus Mediterraneibacter gallistercoris</name>
    <dbReference type="NCBI Taxonomy" id="2838671"/>
    <lineage>
        <taxon>Bacteria</taxon>
        <taxon>Bacillati</taxon>
        <taxon>Bacillota</taxon>
        <taxon>Clostridia</taxon>
        <taxon>Lachnospirales</taxon>
        <taxon>Lachnospiraceae</taxon>
        <taxon>Mediterraneibacter</taxon>
    </lineage>
</organism>
<evidence type="ECO:0000256" key="8">
    <source>
        <dbReference type="ARBA" id="ARBA00022985"/>
    </source>
</evidence>
<evidence type="ECO:0000256" key="12">
    <source>
        <dbReference type="SAM" id="Phobius"/>
    </source>
</evidence>
<dbReference type="EMBL" id="DWWI01000261">
    <property type="protein sequence ID" value="HJC44457.1"/>
    <property type="molecule type" value="Genomic_DNA"/>
</dbReference>
<keyword evidence="8" id="KW-0448">Lipopolysaccharide biosynthesis</keyword>
<evidence type="ECO:0000256" key="2">
    <source>
        <dbReference type="ARBA" id="ARBA00007362"/>
    </source>
</evidence>
<dbReference type="PANTHER" id="PTHR30561">
    <property type="entry name" value="SMR FAMILY PROTON-DEPENDENT DRUG EFFLUX TRANSPORTER SUGE"/>
    <property type="match status" value="1"/>
</dbReference>
<evidence type="ECO:0000256" key="9">
    <source>
        <dbReference type="ARBA" id="ARBA00022989"/>
    </source>
</evidence>